<dbReference type="InterPro" id="IPR012541">
    <property type="entry name" value="DBP10_C"/>
</dbReference>
<evidence type="ECO:0000256" key="11">
    <source>
        <dbReference type="PROSITE-ProRule" id="PRU00552"/>
    </source>
</evidence>
<comment type="similarity">
    <text evidence="2">Belongs to the DEAD box helicase family. DDX54/DBP10 subfamily.</text>
</comment>
<evidence type="ECO:0000259" key="15">
    <source>
        <dbReference type="PROSITE" id="PS51195"/>
    </source>
</evidence>
<protein>
    <recommendedName>
        <fullName evidence="3">RNA helicase</fullName>
        <ecNumber evidence="3">3.6.4.13</ecNumber>
    </recommendedName>
</protein>
<evidence type="ECO:0000256" key="8">
    <source>
        <dbReference type="ARBA" id="ARBA00022884"/>
    </source>
</evidence>
<dbReference type="Pfam" id="PF00270">
    <property type="entry name" value="DEAD"/>
    <property type="match status" value="1"/>
</dbReference>
<dbReference type="FunFam" id="3.40.50.300:FF:000865">
    <property type="entry name" value="ATP-dependent RNA helicase DDX54"/>
    <property type="match status" value="1"/>
</dbReference>
<dbReference type="InterPro" id="IPR000629">
    <property type="entry name" value="RNA-helicase_DEAD-box_CS"/>
</dbReference>
<dbReference type="EMBL" id="JBAMIC010000022">
    <property type="protein sequence ID" value="KAK7091946.1"/>
    <property type="molecule type" value="Genomic_DNA"/>
</dbReference>
<evidence type="ECO:0000256" key="2">
    <source>
        <dbReference type="ARBA" id="ARBA00010379"/>
    </source>
</evidence>
<dbReference type="GO" id="GO:0005524">
    <property type="term" value="F:ATP binding"/>
    <property type="evidence" value="ECO:0007669"/>
    <property type="project" value="UniProtKB-KW"/>
</dbReference>
<feature type="short sequence motif" description="Q motif" evidence="11">
    <location>
        <begin position="33"/>
        <end position="61"/>
    </location>
</feature>
<keyword evidence="4" id="KW-0547">Nucleotide-binding</keyword>
<name>A0AAN9ARS8_9CAEN</name>
<dbReference type="Pfam" id="PF08147">
    <property type="entry name" value="DBP10CT"/>
    <property type="match status" value="1"/>
</dbReference>
<keyword evidence="7" id="KW-0067">ATP-binding</keyword>
<evidence type="ECO:0000256" key="9">
    <source>
        <dbReference type="ARBA" id="ARBA00023242"/>
    </source>
</evidence>
<organism evidence="16 17">
    <name type="scientific">Littorina saxatilis</name>
    <dbReference type="NCBI Taxonomy" id="31220"/>
    <lineage>
        <taxon>Eukaryota</taxon>
        <taxon>Metazoa</taxon>
        <taxon>Spiralia</taxon>
        <taxon>Lophotrochozoa</taxon>
        <taxon>Mollusca</taxon>
        <taxon>Gastropoda</taxon>
        <taxon>Caenogastropoda</taxon>
        <taxon>Littorinimorpha</taxon>
        <taxon>Littorinoidea</taxon>
        <taxon>Littorinidae</taxon>
        <taxon>Littorina</taxon>
    </lineage>
</organism>
<feature type="compositionally biased region" description="Basic residues" evidence="12">
    <location>
        <begin position="21"/>
        <end position="32"/>
    </location>
</feature>
<dbReference type="PROSITE" id="PS51194">
    <property type="entry name" value="HELICASE_CTER"/>
    <property type="match status" value="1"/>
</dbReference>
<comment type="catalytic activity">
    <reaction evidence="10">
        <text>ATP + H2O = ADP + phosphate + H(+)</text>
        <dbReference type="Rhea" id="RHEA:13065"/>
        <dbReference type="ChEBI" id="CHEBI:15377"/>
        <dbReference type="ChEBI" id="CHEBI:15378"/>
        <dbReference type="ChEBI" id="CHEBI:30616"/>
        <dbReference type="ChEBI" id="CHEBI:43474"/>
        <dbReference type="ChEBI" id="CHEBI:456216"/>
        <dbReference type="EC" id="3.6.4.13"/>
    </reaction>
</comment>
<dbReference type="GO" id="GO:0005730">
    <property type="term" value="C:nucleolus"/>
    <property type="evidence" value="ECO:0007669"/>
    <property type="project" value="UniProtKB-SubCell"/>
</dbReference>
<keyword evidence="8" id="KW-0694">RNA-binding</keyword>
<evidence type="ECO:0000256" key="4">
    <source>
        <dbReference type="ARBA" id="ARBA00022741"/>
    </source>
</evidence>
<dbReference type="PANTHER" id="PTHR47959:SF8">
    <property type="entry name" value="RNA HELICASE"/>
    <property type="match status" value="1"/>
</dbReference>
<dbReference type="InterPro" id="IPR011545">
    <property type="entry name" value="DEAD/DEAH_box_helicase_dom"/>
</dbReference>
<sequence>MPLSEESDGGSSGGETEMRRLKQAQNRKKKKSGGFQAMGLSHAVFKAITRKGYKLPTPIQRKTIPIIMEGKDVVAMARTGSGKTAAFLVPMLERLKAHSSKGARALVLSPTRELALQTLKFTKELGKFTDLRAAVILGGDKMEDQFSALHQNPDVIIATPGRLLHILVEMNKNLREVIYVVFDEADRLFEMGFAEQLKEILHRVPESRQTLLFSATLPNTLVAFAKAGLSDPTLIRLDVDTKLSTQLKLSFLSCLADDKEAVLLHLLRNVISERELTVVFAATKHHVEYLQTLLTQCGISCTYIYSSLDQTARKIHVAKFQHKQVKVMIVTDLAARGIDIPQLDNVINFNFPAKAKLFVHRVGRVARAGRSGTAYSLLSSDELGHLVDLHVFLGRSLKTVPKGAGQLEDEDGYFGLIPRSVINDQLDELRLVNSESVDVQNQKGVSLNAYKQYLKSRPAAASESIKRAKQLEKELGTLGFHPLFNKAPGTEEDFQQHVLSVLRNYKSKATIFEINATAKKTSHSVMRAKRGLHDHIIKRAQETKSSPAFGQPMNEDDDEEEAEASSAKRLKGVDPETEASEETILSVFKKKSTQQDQVRKKKRKNKVRTPDKKKEKKPRSLKDTENYVAYQPANVNTEAGYKVDNGFKNEISSAVLDFTGDDASNMRSLNHGRKWDRKKKKFVTESNEGKAKKVQTESGNWIPASYKSNIYKTWVRREKTDDNDADSDDDNNSGNRQPKKGRGQGIEIIGTRGKNRHTKGSEQPGSQVGGNKRRFKPNSRELKSKDKILKDRRLKAKKQAFQKHRQVVRTKKQANKKKK</sequence>
<dbReference type="InterPro" id="IPR027417">
    <property type="entry name" value="P-loop_NTPase"/>
</dbReference>
<dbReference type="GO" id="GO:0003724">
    <property type="term" value="F:RNA helicase activity"/>
    <property type="evidence" value="ECO:0007669"/>
    <property type="project" value="UniProtKB-EC"/>
</dbReference>
<evidence type="ECO:0000313" key="16">
    <source>
        <dbReference type="EMBL" id="KAK7091946.1"/>
    </source>
</evidence>
<keyword evidence="9" id="KW-0539">Nucleus</keyword>
<feature type="domain" description="Helicase ATP-binding" evidence="13">
    <location>
        <begin position="64"/>
        <end position="235"/>
    </location>
</feature>
<feature type="compositionally biased region" description="Basic and acidic residues" evidence="12">
    <location>
        <begin position="608"/>
        <end position="625"/>
    </location>
</feature>
<evidence type="ECO:0000259" key="14">
    <source>
        <dbReference type="PROSITE" id="PS51194"/>
    </source>
</evidence>
<evidence type="ECO:0000256" key="5">
    <source>
        <dbReference type="ARBA" id="ARBA00022801"/>
    </source>
</evidence>
<dbReference type="GO" id="GO:0005829">
    <property type="term" value="C:cytosol"/>
    <property type="evidence" value="ECO:0007669"/>
    <property type="project" value="TreeGrafter"/>
</dbReference>
<feature type="domain" description="DEAD-box RNA helicase Q" evidence="15">
    <location>
        <begin position="33"/>
        <end position="61"/>
    </location>
</feature>
<dbReference type="CDD" id="cd17959">
    <property type="entry name" value="DEADc_DDX54"/>
    <property type="match status" value="1"/>
</dbReference>
<dbReference type="PANTHER" id="PTHR47959">
    <property type="entry name" value="ATP-DEPENDENT RNA HELICASE RHLE-RELATED"/>
    <property type="match status" value="1"/>
</dbReference>
<evidence type="ECO:0000256" key="3">
    <source>
        <dbReference type="ARBA" id="ARBA00012552"/>
    </source>
</evidence>
<proteinExistence type="inferred from homology"/>
<dbReference type="InterPro" id="IPR014001">
    <property type="entry name" value="Helicase_ATP-bd"/>
</dbReference>
<dbReference type="GO" id="GO:0016787">
    <property type="term" value="F:hydrolase activity"/>
    <property type="evidence" value="ECO:0007669"/>
    <property type="project" value="UniProtKB-KW"/>
</dbReference>
<dbReference type="SUPFAM" id="SSF52540">
    <property type="entry name" value="P-loop containing nucleoside triphosphate hydrolases"/>
    <property type="match status" value="1"/>
</dbReference>
<dbReference type="GO" id="GO:0003723">
    <property type="term" value="F:RNA binding"/>
    <property type="evidence" value="ECO:0007669"/>
    <property type="project" value="UniProtKB-KW"/>
</dbReference>
<keyword evidence="5" id="KW-0378">Hydrolase</keyword>
<comment type="caution">
    <text evidence="16">The sequence shown here is derived from an EMBL/GenBank/DDBJ whole genome shotgun (WGS) entry which is preliminary data.</text>
</comment>
<dbReference type="SMART" id="SM01123">
    <property type="entry name" value="DBP10CT"/>
    <property type="match status" value="1"/>
</dbReference>
<dbReference type="SMART" id="SM00490">
    <property type="entry name" value="HELICc"/>
    <property type="match status" value="1"/>
</dbReference>
<evidence type="ECO:0000256" key="1">
    <source>
        <dbReference type="ARBA" id="ARBA00004604"/>
    </source>
</evidence>
<dbReference type="AlphaFoldDB" id="A0AAN9ARS8"/>
<dbReference type="Gene3D" id="3.40.50.300">
    <property type="entry name" value="P-loop containing nucleotide triphosphate hydrolases"/>
    <property type="match status" value="2"/>
</dbReference>
<evidence type="ECO:0000256" key="12">
    <source>
        <dbReference type="SAM" id="MobiDB-lite"/>
    </source>
</evidence>
<feature type="compositionally biased region" description="Acidic residues" evidence="12">
    <location>
        <begin position="554"/>
        <end position="563"/>
    </location>
</feature>
<dbReference type="PROSITE" id="PS00039">
    <property type="entry name" value="DEAD_ATP_HELICASE"/>
    <property type="match status" value="1"/>
</dbReference>
<evidence type="ECO:0000256" key="6">
    <source>
        <dbReference type="ARBA" id="ARBA00022806"/>
    </source>
</evidence>
<gene>
    <name evidence="16" type="ORF">V1264_009562</name>
</gene>
<dbReference type="CDD" id="cd18787">
    <property type="entry name" value="SF2_C_DEAD"/>
    <property type="match status" value="1"/>
</dbReference>
<evidence type="ECO:0000313" key="17">
    <source>
        <dbReference type="Proteomes" id="UP001374579"/>
    </source>
</evidence>
<evidence type="ECO:0000256" key="10">
    <source>
        <dbReference type="ARBA" id="ARBA00047984"/>
    </source>
</evidence>
<dbReference type="InterPro" id="IPR001650">
    <property type="entry name" value="Helicase_C-like"/>
</dbReference>
<evidence type="ECO:0000256" key="7">
    <source>
        <dbReference type="ARBA" id="ARBA00022840"/>
    </source>
</evidence>
<dbReference type="EC" id="3.6.4.13" evidence="3"/>
<evidence type="ECO:0000259" key="13">
    <source>
        <dbReference type="PROSITE" id="PS51192"/>
    </source>
</evidence>
<dbReference type="InterPro" id="IPR050079">
    <property type="entry name" value="DEAD_box_RNA_helicase"/>
</dbReference>
<dbReference type="Proteomes" id="UP001374579">
    <property type="component" value="Unassembled WGS sequence"/>
</dbReference>
<keyword evidence="6" id="KW-0347">Helicase</keyword>
<feature type="domain" description="Helicase C-terminal" evidence="14">
    <location>
        <begin position="262"/>
        <end position="408"/>
    </location>
</feature>
<dbReference type="PROSITE" id="PS51192">
    <property type="entry name" value="HELICASE_ATP_BIND_1"/>
    <property type="match status" value="1"/>
</dbReference>
<dbReference type="PROSITE" id="PS51195">
    <property type="entry name" value="Q_MOTIF"/>
    <property type="match status" value="1"/>
</dbReference>
<keyword evidence="17" id="KW-1185">Reference proteome</keyword>
<dbReference type="SMART" id="SM00487">
    <property type="entry name" value="DEXDc"/>
    <property type="match status" value="1"/>
</dbReference>
<reference evidence="16 17" key="1">
    <citation type="submission" date="2024-02" db="EMBL/GenBank/DDBJ databases">
        <title>Chromosome-scale genome assembly of the rough periwinkle Littorina saxatilis.</title>
        <authorList>
            <person name="De Jode A."/>
            <person name="Faria R."/>
            <person name="Formenti G."/>
            <person name="Sims Y."/>
            <person name="Smith T.P."/>
            <person name="Tracey A."/>
            <person name="Wood J.M.D."/>
            <person name="Zagrodzka Z.B."/>
            <person name="Johannesson K."/>
            <person name="Butlin R.K."/>
            <person name="Leder E.H."/>
        </authorList>
    </citation>
    <scope>NUCLEOTIDE SEQUENCE [LARGE SCALE GENOMIC DNA]</scope>
    <source>
        <strain evidence="16">Snail1</strain>
        <tissue evidence="16">Muscle</tissue>
    </source>
</reference>
<accession>A0AAN9ARS8</accession>
<feature type="region of interest" description="Disordered" evidence="12">
    <location>
        <begin position="1"/>
        <end position="34"/>
    </location>
</feature>
<feature type="region of interest" description="Disordered" evidence="12">
    <location>
        <begin position="718"/>
        <end position="819"/>
    </location>
</feature>
<dbReference type="InterPro" id="IPR014014">
    <property type="entry name" value="RNA_helicase_DEAD_Q_motif"/>
</dbReference>
<dbReference type="Pfam" id="PF00271">
    <property type="entry name" value="Helicase_C"/>
    <property type="match status" value="1"/>
</dbReference>
<feature type="compositionally biased region" description="Basic and acidic residues" evidence="12">
    <location>
        <begin position="778"/>
        <end position="791"/>
    </location>
</feature>
<feature type="region of interest" description="Disordered" evidence="12">
    <location>
        <begin position="539"/>
        <end position="629"/>
    </location>
</feature>
<feature type="region of interest" description="Disordered" evidence="12">
    <location>
        <begin position="661"/>
        <end position="702"/>
    </location>
</feature>
<comment type="subcellular location">
    <subcellularLocation>
        <location evidence="1">Nucleus</location>
        <location evidence="1">Nucleolus</location>
    </subcellularLocation>
</comment>
<feature type="compositionally biased region" description="Basic residues" evidence="12">
    <location>
        <begin position="670"/>
        <end position="681"/>
    </location>
</feature>
<dbReference type="InterPro" id="IPR033517">
    <property type="entry name" value="DDX54/DBP10_DEAD-box_helicase"/>
</dbReference>
<feature type="compositionally biased region" description="Basic residues" evidence="12">
    <location>
        <begin position="792"/>
        <end position="819"/>
    </location>
</feature>